<keyword evidence="2" id="KW-1185">Reference proteome</keyword>
<dbReference type="EMBL" id="CP000362">
    <property type="protein sequence ID" value="ABG31678.1"/>
    <property type="molecule type" value="Genomic_DNA"/>
</dbReference>
<dbReference type="KEGG" id="rde:RD1_2076"/>
<dbReference type="AlphaFoldDB" id="Q168B5"/>
<accession>Q168B5</accession>
<reference evidence="1 2" key="1">
    <citation type="journal article" date="2007" name="J. Bacteriol.">
        <title>The complete genome sequence of Roseobacter denitrificans reveals a mixotrophic rather than photosynthetic metabolism.</title>
        <authorList>
            <person name="Swingley W.D."/>
            <person name="Sadekar S."/>
            <person name="Mastrian S.D."/>
            <person name="Matthies H.J."/>
            <person name="Hao J."/>
            <person name="Ramos H."/>
            <person name="Acharya C.R."/>
            <person name="Conrad A.L."/>
            <person name="Taylor H.L."/>
            <person name="Dejesa L.C."/>
            <person name="Shah M.K."/>
            <person name="O'huallachain M.E."/>
            <person name="Lince M.T."/>
            <person name="Blankenship R.E."/>
            <person name="Beatty J.T."/>
            <person name="Touchman J.W."/>
        </authorList>
    </citation>
    <scope>NUCLEOTIDE SEQUENCE [LARGE SCALE GENOMIC DNA]</scope>
    <source>
        <strain evidence="2">ATCC 33942 / OCh 114</strain>
    </source>
</reference>
<dbReference type="HOGENOM" id="CLU_3398220_0_0_5"/>
<protein>
    <submittedName>
        <fullName evidence="1">Uncharacterized protein</fullName>
    </submittedName>
</protein>
<dbReference type="Proteomes" id="UP000007029">
    <property type="component" value="Chromosome"/>
</dbReference>
<dbReference type="STRING" id="375451.RD1_2076"/>
<proteinExistence type="predicted"/>
<name>Q168B5_ROSDO</name>
<gene>
    <name evidence="1" type="ordered locus">RD1_2076</name>
</gene>
<sequence>MMLQDQLETLVLKFMVSDAPSLRISGALFPG</sequence>
<evidence type="ECO:0000313" key="2">
    <source>
        <dbReference type="Proteomes" id="UP000007029"/>
    </source>
</evidence>
<organism evidence="1 2">
    <name type="scientific">Roseobacter denitrificans (strain ATCC 33942 / OCh 114)</name>
    <name type="common">Erythrobacter sp. (strain OCh 114)</name>
    <name type="synonym">Roseobacter denitrificans</name>
    <dbReference type="NCBI Taxonomy" id="375451"/>
    <lineage>
        <taxon>Bacteria</taxon>
        <taxon>Pseudomonadati</taxon>
        <taxon>Pseudomonadota</taxon>
        <taxon>Alphaproteobacteria</taxon>
        <taxon>Rhodobacterales</taxon>
        <taxon>Roseobacteraceae</taxon>
        <taxon>Roseobacter</taxon>
    </lineage>
</organism>
<evidence type="ECO:0000313" key="1">
    <source>
        <dbReference type="EMBL" id="ABG31678.1"/>
    </source>
</evidence>